<feature type="transmembrane region" description="Helical" evidence="7">
    <location>
        <begin position="74"/>
        <end position="95"/>
    </location>
</feature>
<evidence type="ECO:0000313" key="8">
    <source>
        <dbReference type="EMBL" id="SDL09393.1"/>
    </source>
</evidence>
<dbReference type="PANTHER" id="PTHR31123:SF1">
    <property type="entry name" value="ACCUMULATION OF DYADS PROTEIN 2-RELATED"/>
    <property type="match status" value="1"/>
</dbReference>
<evidence type="ECO:0000256" key="1">
    <source>
        <dbReference type="ARBA" id="ARBA00004141"/>
    </source>
</evidence>
<evidence type="ECO:0000256" key="2">
    <source>
        <dbReference type="ARBA" id="ARBA00005587"/>
    </source>
</evidence>
<keyword evidence="5 7" id="KW-0472">Membrane</keyword>
<comment type="subcellular location">
    <subcellularLocation>
        <location evidence="1">Membrane</location>
        <topology evidence="1">Multi-pass membrane protein</topology>
    </subcellularLocation>
</comment>
<evidence type="ECO:0000256" key="3">
    <source>
        <dbReference type="ARBA" id="ARBA00022692"/>
    </source>
</evidence>
<comment type="similarity">
    <text evidence="2">Belongs to the acetate uptake transporter (AceTr) (TC 2.A.96) family.</text>
</comment>
<dbReference type="RefSeq" id="WP_176993593.1">
    <property type="nucleotide sequence ID" value="NZ_FNDJ01000022.1"/>
</dbReference>
<evidence type="ECO:0000256" key="7">
    <source>
        <dbReference type="SAM" id="Phobius"/>
    </source>
</evidence>
<dbReference type="GO" id="GO:0015123">
    <property type="term" value="F:acetate transmembrane transporter activity"/>
    <property type="evidence" value="ECO:0007669"/>
    <property type="project" value="TreeGrafter"/>
</dbReference>
<dbReference type="PANTHER" id="PTHR31123">
    <property type="entry name" value="ACCUMULATION OF DYADS PROTEIN 2-RELATED"/>
    <property type="match status" value="1"/>
</dbReference>
<name>A0A1G9HAA6_9ACTN</name>
<protein>
    <recommendedName>
        <fullName evidence="10">Succinate-acetate transporter protein</fullName>
    </recommendedName>
</protein>
<evidence type="ECO:0000256" key="5">
    <source>
        <dbReference type="ARBA" id="ARBA00023136"/>
    </source>
</evidence>
<feature type="transmembrane region" description="Helical" evidence="7">
    <location>
        <begin position="107"/>
        <end position="123"/>
    </location>
</feature>
<feature type="transmembrane region" description="Helical" evidence="7">
    <location>
        <begin position="40"/>
        <end position="62"/>
    </location>
</feature>
<feature type="transmembrane region" description="Helical" evidence="7">
    <location>
        <begin position="169"/>
        <end position="192"/>
    </location>
</feature>
<dbReference type="InterPro" id="IPR051633">
    <property type="entry name" value="AceTr"/>
</dbReference>
<keyword evidence="9" id="KW-1185">Reference proteome</keyword>
<evidence type="ECO:0000256" key="6">
    <source>
        <dbReference type="SAM" id="MobiDB-lite"/>
    </source>
</evidence>
<gene>
    <name evidence="8" type="ORF">SAMN05421869_12228</name>
</gene>
<dbReference type="EMBL" id="FNDJ01000022">
    <property type="protein sequence ID" value="SDL09393.1"/>
    <property type="molecule type" value="Genomic_DNA"/>
</dbReference>
<keyword evidence="3 7" id="KW-0812">Transmembrane</keyword>
<evidence type="ECO:0000256" key="4">
    <source>
        <dbReference type="ARBA" id="ARBA00022989"/>
    </source>
</evidence>
<dbReference type="GO" id="GO:0005886">
    <property type="term" value="C:plasma membrane"/>
    <property type="evidence" value="ECO:0007669"/>
    <property type="project" value="TreeGrafter"/>
</dbReference>
<organism evidence="8 9">
    <name type="scientific">Nonomuraea jiangxiensis</name>
    <dbReference type="NCBI Taxonomy" id="633440"/>
    <lineage>
        <taxon>Bacteria</taxon>
        <taxon>Bacillati</taxon>
        <taxon>Actinomycetota</taxon>
        <taxon>Actinomycetes</taxon>
        <taxon>Streptosporangiales</taxon>
        <taxon>Streptosporangiaceae</taxon>
        <taxon>Nonomuraea</taxon>
    </lineage>
</organism>
<evidence type="ECO:0008006" key="10">
    <source>
        <dbReference type="Google" id="ProtNLM"/>
    </source>
</evidence>
<dbReference type="STRING" id="633440.SAMN05421869_12228"/>
<keyword evidence="4 7" id="KW-1133">Transmembrane helix</keyword>
<sequence>MTEPRGPDPYMGPVGSPAPAQDAEDHAAWQGRTRVFLQPIAAPSILGLFGFGAATLMVGAWLAGWYGSVATPLILFPFAVMAGGFAQFAAAMWSYRARDGLATGMHGIWGAFWLAFGLLFLLASVRGFPAALTPVAGLANPGFAFWFVALCLITALGAIAALGTNLALVAQLGVLALGSGFLAAGFFSGAVWPVRVSGWMFVVSALIAMYIAAAMMFEGSFGRTLLPMGKSRLGRAVPGRTSRALEYPYGQPGVKIGQ</sequence>
<feature type="transmembrane region" description="Helical" evidence="7">
    <location>
        <begin position="198"/>
        <end position="217"/>
    </location>
</feature>
<dbReference type="Proteomes" id="UP000199202">
    <property type="component" value="Unassembled WGS sequence"/>
</dbReference>
<evidence type="ECO:0000313" key="9">
    <source>
        <dbReference type="Proteomes" id="UP000199202"/>
    </source>
</evidence>
<dbReference type="AlphaFoldDB" id="A0A1G9HAA6"/>
<proteinExistence type="inferred from homology"/>
<dbReference type="Pfam" id="PF01184">
    <property type="entry name" value="Gpr1_Fun34_YaaH"/>
    <property type="match status" value="1"/>
</dbReference>
<accession>A0A1G9HAA6</accession>
<dbReference type="InterPro" id="IPR000791">
    <property type="entry name" value="Gpr1/Fun34/SatP-like"/>
</dbReference>
<reference evidence="8 9" key="1">
    <citation type="submission" date="2016-10" db="EMBL/GenBank/DDBJ databases">
        <authorList>
            <person name="de Groot N.N."/>
        </authorList>
    </citation>
    <scope>NUCLEOTIDE SEQUENCE [LARGE SCALE GENOMIC DNA]</scope>
    <source>
        <strain evidence="8 9">CGMCC 4.6533</strain>
    </source>
</reference>
<feature type="transmembrane region" description="Helical" evidence="7">
    <location>
        <begin position="143"/>
        <end position="162"/>
    </location>
</feature>
<feature type="region of interest" description="Disordered" evidence="6">
    <location>
        <begin position="1"/>
        <end position="23"/>
    </location>
</feature>